<evidence type="ECO:0000259" key="2">
    <source>
        <dbReference type="Pfam" id="PF13391"/>
    </source>
</evidence>
<proteinExistence type="predicted"/>
<dbReference type="Proteomes" id="UP001501257">
    <property type="component" value="Unassembled WGS sequence"/>
</dbReference>
<name>A0ABP9TRE7_9MICC</name>
<keyword evidence="1" id="KW-0812">Transmembrane</keyword>
<organism evidence="3 4">
    <name type="scientific">Paeniglutamicibacter antarcticus</name>
    <dbReference type="NCBI Taxonomy" id="494023"/>
    <lineage>
        <taxon>Bacteria</taxon>
        <taxon>Bacillati</taxon>
        <taxon>Actinomycetota</taxon>
        <taxon>Actinomycetes</taxon>
        <taxon>Micrococcales</taxon>
        <taxon>Micrococcaceae</taxon>
        <taxon>Paeniglutamicibacter</taxon>
    </lineage>
</organism>
<keyword evidence="3" id="KW-0540">Nuclease</keyword>
<sequence length="315" mass="35699">MADVFWSAERDRRLRDEAIAWLKLRTNDGAVPLTRSEIKDFSFDGDTFALQATQQGIRKPRQLEAALSIQTVYRSPGQPRPYEDTMGSDGLLRYMWRGEDPEIPDNMALRAALENDLPLIWFIGVGMAPAIFQAVCPVYIVSEEPDLKRFVLAPFDEEAFLPRVAGQDTVIQETVKRYLTRETKIRLHQPVFRSTVLRAYEDRCSVCNLGHRVLLDAAHIVPDSHELGIASVVNGLALCKIHHAAFDSSILGIRPDLVVQIRPDLLEEIDGPMLQYGLKERHGQKLMMLPNRKVEQPRADLLEIAYDRFLNATPA</sequence>
<keyword evidence="1" id="KW-0472">Membrane</keyword>
<evidence type="ECO:0000313" key="4">
    <source>
        <dbReference type="Proteomes" id="UP001501257"/>
    </source>
</evidence>
<gene>
    <name evidence="3" type="ORF">GCM10025778_29620</name>
</gene>
<evidence type="ECO:0000256" key="1">
    <source>
        <dbReference type="SAM" id="Phobius"/>
    </source>
</evidence>
<keyword evidence="3" id="KW-0255">Endonuclease</keyword>
<dbReference type="GO" id="GO:0004519">
    <property type="term" value="F:endonuclease activity"/>
    <property type="evidence" value="ECO:0007669"/>
    <property type="project" value="UniProtKB-KW"/>
</dbReference>
<protein>
    <submittedName>
        <fullName evidence="3">HNH endonuclease</fullName>
    </submittedName>
</protein>
<keyword evidence="1" id="KW-1133">Transmembrane helix</keyword>
<keyword evidence="4" id="KW-1185">Reference proteome</keyword>
<feature type="domain" description="HNH nuclease" evidence="2">
    <location>
        <begin position="204"/>
        <end position="253"/>
    </location>
</feature>
<keyword evidence="3" id="KW-0378">Hydrolase</keyword>
<evidence type="ECO:0000313" key="3">
    <source>
        <dbReference type="EMBL" id="GAA5228428.1"/>
    </source>
</evidence>
<feature type="transmembrane region" description="Helical" evidence="1">
    <location>
        <begin position="119"/>
        <end position="141"/>
    </location>
</feature>
<comment type="caution">
    <text evidence="3">The sequence shown here is derived from an EMBL/GenBank/DDBJ whole genome shotgun (WGS) entry which is preliminary data.</text>
</comment>
<reference evidence="4" key="1">
    <citation type="journal article" date="2019" name="Int. J. Syst. Evol. Microbiol.">
        <title>The Global Catalogue of Microorganisms (GCM) 10K type strain sequencing project: providing services to taxonomists for standard genome sequencing and annotation.</title>
        <authorList>
            <consortium name="The Broad Institute Genomics Platform"/>
            <consortium name="The Broad Institute Genome Sequencing Center for Infectious Disease"/>
            <person name="Wu L."/>
            <person name="Ma J."/>
        </authorList>
    </citation>
    <scope>NUCLEOTIDE SEQUENCE [LARGE SCALE GENOMIC DNA]</scope>
    <source>
        <strain evidence="4">JCM 18952</strain>
    </source>
</reference>
<dbReference type="EMBL" id="BAABLK010000037">
    <property type="protein sequence ID" value="GAA5228428.1"/>
    <property type="molecule type" value="Genomic_DNA"/>
</dbReference>
<dbReference type="Pfam" id="PF13391">
    <property type="entry name" value="HNH_2"/>
    <property type="match status" value="1"/>
</dbReference>
<dbReference type="RefSeq" id="WP_210099476.1">
    <property type="nucleotide sequence ID" value="NZ_BAABLK010000037.1"/>
</dbReference>
<accession>A0ABP9TRE7</accession>
<dbReference type="InterPro" id="IPR003615">
    <property type="entry name" value="HNH_nuc"/>
</dbReference>